<dbReference type="Proteomes" id="UP000594262">
    <property type="component" value="Unplaced"/>
</dbReference>
<keyword evidence="3" id="KW-1185">Reference proteome</keyword>
<dbReference type="AlphaFoldDB" id="A0A7M5UN82"/>
<dbReference type="OrthoDB" id="5984767at2759"/>
<proteinExistence type="predicted"/>
<feature type="chain" id="PRO_5029865330" evidence="1">
    <location>
        <begin position="23"/>
        <end position="243"/>
    </location>
</feature>
<accession>A0A7M5UN82</accession>
<evidence type="ECO:0000313" key="3">
    <source>
        <dbReference type="Proteomes" id="UP000594262"/>
    </source>
</evidence>
<feature type="signal peptide" evidence="1">
    <location>
        <begin position="1"/>
        <end position="22"/>
    </location>
</feature>
<dbReference type="EnsemblMetazoa" id="CLYHEMT001578.1">
    <property type="protein sequence ID" value="CLYHEMP001578.1"/>
    <property type="gene ID" value="CLYHEMG001578"/>
</dbReference>
<dbReference type="RefSeq" id="XP_066913351.1">
    <property type="nucleotide sequence ID" value="XM_067057250.1"/>
</dbReference>
<dbReference type="GeneID" id="136800598"/>
<protein>
    <submittedName>
        <fullName evidence="2">Uncharacterized protein</fullName>
    </submittedName>
</protein>
<evidence type="ECO:0000256" key="1">
    <source>
        <dbReference type="SAM" id="SignalP"/>
    </source>
</evidence>
<sequence length="243" mass="27410">MKRHGILIMTWINMNFLRLVKSVSYEQNVVKINQNCTQGDEGIPTESIIECVLHCGAMKCMDALRDKNGRCYCVDGEKCRTEGIGGQEEATIYSTFQTPVTVQPICYEPKNTKYAVFRVPYNGKLKSIKLVSVSGGIECSTDRDSYGPSRWSCNHIAFTDDDFLTVVTDNQNKVLVPKGPYETYKFKIPGQDKNGKELLLVAENPIGVQSGDELRVWNTEDLYKTYEADNVGRHCIGVYVKYC</sequence>
<evidence type="ECO:0000313" key="2">
    <source>
        <dbReference type="EnsemblMetazoa" id="CLYHEMP001578.1"/>
    </source>
</evidence>
<organism evidence="2 3">
    <name type="scientific">Clytia hemisphaerica</name>
    <dbReference type="NCBI Taxonomy" id="252671"/>
    <lineage>
        <taxon>Eukaryota</taxon>
        <taxon>Metazoa</taxon>
        <taxon>Cnidaria</taxon>
        <taxon>Hydrozoa</taxon>
        <taxon>Hydroidolina</taxon>
        <taxon>Leptothecata</taxon>
        <taxon>Obeliida</taxon>
        <taxon>Clytiidae</taxon>
        <taxon>Clytia</taxon>
    </lineage>
</organism>
<name>A0A7M5UN82_9CNID</name>
<reference evidence="2" key="1">
    <citation type="submission" date="2021-01" db="UniProtKB">
        <authorList>
            <consortium name="EnsemblMetazoa"/>
        </authorList>
    </citation>
    <scope>IDENTIFICATION</scope>
</reference>
<keyword evidence="1" id="KW-0732">Signal</keyword>